<protein>
    <submittedName>
        <fullName evidence="4">Putative serine acetyltransferase</fullName>
        <ecNumber evidence="4">2.3.1.30</ecNumber>
    </submittedName>
</protein>
<comment type="similarity">
    <text evidence="1">Belongs to the transferase hexapeptide repeat family.</text>
</comment>
<sequence length="283" mass="31290">MGALHGRVDDPDHRPFRTDLDKYYTISAEGRRGPRQRLRLWLLNADFRVVACYRFDQAVRRYHRQHRVLGLAPRVASAVWRRRTSTIHHAEIDHRARIGPGLYLMHHTGVFIGPVSIGDNCVLHHNVTIGQRVAAGDQGVPRIGNDVWIGPGATITGDVTIGDGATISAGTVIARDVPPRALVAGNPGRVVNADYDNSAMLNYRVHRPAPVQDDRADEQVDRALAEYARLRDPAGDRHLEAVKAAIFLEDVFDVVLRDQEIDPDQLGTAEGMRAVLARAGRPA</sequence>
<dbReference type="SUPFAM" id="SSF51161">
    <property type="entry name" value="Trimeric LpxA-like enzymes"/>
    <property type="match status" value="1"/>
</dbReference>
<dbReference type="InterPro" id="IPR001451">
    <property type="entry name" value="Hexapep"/>
</dbReference>
<name>A0A2P2C4R8_9ZZZZ</name>
<evidence type="ECO:0000256" key="3">
    <source>
        <dbReference type="ARBA" id="ARBA00023315"/>
    </source>
</evidence>
<evidence type="ECO:0000313" key="4">
    <source>
        <dbReference type="EMBL" id="CUR57037.1"/>
    </source>
</evidence>
<dbReference type="InterPro" id="IPR045304">
    <property type="entry name" value="LbH_SAT"/>
</dbReference>
<keyword evidence="2 4" id="KW-0808">Transferase</keyword>
<dbReference type="Pfam" id="PF14602">
    <property type="entry name" value="Hexapep_2"/>
    <property type="match status" value="1"/>
</dbReference>
<dbReference type="AlphaFoldDB" id="A0A2P2C4R8"/>
<evidence type="ECO:0000256" key="2">
    <source>
        <dbReference type="ARBA" id="ARBA00022679"/>
    </source>
</evidence>
<dbReference type="Gene3D" id="2.160.10.10">
    <property type="entry name" value="Hexapeptide repeat proteins"/>
    <property type="match status" value="1"/>
</dbReference>
<reference evidence="4" key="1">
    <citation type="submission" date="2015-08" db="EMBL/GenBank/DDBJ databases">
        <authorList>
            <person name="Babu N.S."/>
            <person name="Beckwith C.J."/>
            <person name="Beseler K.G."/>
            <person name="Brison A."/>
            <person name="Carone J.V."/>
            <person name="Caskin T.P."/>
            <person name="Diamond M."/>
            <person name="Durham M.E."/>
            <person name="Foxe J.M."/>
            <person name="Go M."/>
            <person name="Henderson B.A."/>
            <person name="Jones I.B."/>
            <person name="McGettigan J.A."/>
            <person name="Micheletti S.J."/>
            <person name="Nasrallah M.E."/>
            <person name="Ortiz D."/>
            <person name="Piller C.R."/>
            <person name="Privatt S.R."/>
            <person name="Schneider S.L."/>
            <person name="Sharp S."/>
            <person name="Smith T.C."/>
            <person name="Stanton J.D."/>
            <person name="Ullery H.E."/>
            <person name="Wilson R.J."/>
            <person name="Serrano M.G."/>
            <person name="Buck G."/>
            <person name="Lee V."/>
            <person name="Wang Y."/>
            <person name="Carvalho R."/>
            <person name="Voegtly L."/>
            <person name="Shi R."/>
            <person name="Duckworth R."/>
            <person name="Johnson A."/>
            <person name="Loviza R."/>
            <person name="Walstead R."/>
            <person name="Shah Z."/>
            <person name="Kiflezghi M."/>
            <person name="Wade K."/>
            <person name="Ball S.L."/>
            <person name="Bradley K.W."/>
            <person name="Asai D.J."/>
            <person name="Bowman C.A."/>
            <person name="Russell D.A."/>
            <person name="Pope W.H."/>
            <person name="Jacobs-Sera D."/>
            <person name="Hendrix R.W."/>
            <person name="Hatfull G.F."/>
        </authorList>
    </citation>
    <scope>NUCLEOTIDE SEQUENCE</scope>
</reference>
<dbReference type="PANTHER" id="PTHR42811">
    <property type="entry name" value="SERINE ACETYLTRANSFERASE"/>
    <property type="match status" value="1"/>
</dbReference>
<dbReference type="CDD" id="cd03354">
    <property type="entry name" value="LbH_SAT"/>
    <property type="match status" value="1"/>
</dbReference>
<dbReference type="EC" id="2.3.1.30" evidence="4"/>
<gene>
    <name evidence="4" type="ORF">NOCA1120340</name>
</gene>
<dbReference type="InterPro" id="IPR011004">
    <property type="entry name" value="Trimer_LpxA-like_sf"/>
</dbReference>
<accession>A0A2P2C4R8</accession>
<proteinExistence type="inferred from homology"/>
<dbReference type="Pfam" id="PF00132">
    <property type="entry name" value="Hexapep"/>
    <property type="match status" value="1"/>
</dbReference>
<organism evidence="4">
    <name type="scientific">metagenome</name>
    <dbReference type="NCBI Taxonomy" id="256318"/>
    <lineage>
        <taxon>unclassified sequences</taxon>
        <taxon>metagenomes</taxon>
    </lineage>
</organism>
<dbReference type="GO" id="GO:0009001">
    <property type="term" value="F:serine O-acetyltransferase activity"/>
    <property type="evidence" value="ECO:0007669"/>
    <property type="project" value="UniProtKB-EC"/>
</dbReference>
<evidence type="ECO:0000256" key="1">
    <source>
        <dbReference type="ARBA" id="ARBA00007274"/>
    </source>
</evidence>
<dbReference type="EMBL" id="CZKB01000004">
    <property type="protein sequence ID" value="CUR57037.1"/>
    <property type="molecule type" value="Genomic_DNA"/>
</dbReference>
<keyword evidence="3 4" id="KW-0012">Acyltransferase</keyword>